<dbReference type="GO" id="GO:0016114">
    <property type="term" value="P:terpenoid biosynthetic process"/>
    <property type="evidence" value="ECO:0007669"/>
    <property type="project" value="InterPro"/>
</dbReference>
<evidence type="ECO:0000313" key="4">
    <source>
        <dbReference type="Proteomes" id="UP000824247"/>
    </source>
</evidence>
<sequence>MYKIGNSIDIHNLEKTSNLQKLGGLNLDLGYKILAHSDGDIIFHAISESIIGALSKGDLGDYFSDKLDKNKDLDSLIILEHCLKLLKNENYEICNIDLSIICENIILNPYKNQIKENLIKLFKIDSINIKATRFEKESNQIQCNCVILIKKII</sequence>
<feature type="domain" description="2-C-methyl-D-erythritol 2,4-cyclodiphosphate synthase" evidence="2">
    <location>
        <begin position="3"/>
        <end position="149"/>
    </location>
</feature>
<dbReference type="GO" id="GO:0008685">
    <property type="term" value="F:2-C-methyl-D-erythritol 2,4-cyclodiphosphate synthase activity"/>
    <property type="evidence" value="ECO:0007669"/>
    <property type="project" value="UniProtKB-EC"/>
</dbReference>
<evidence type="ECO:0000313" key="3">
    <source>
        <dbReference type="EMBL" id="MBU3830577.1"/>
    </source>
</evidence>
<evidence type="ECO:0000256" key="1">
    <source>
        <dbReference type="RuleBase" id="RU004395"/>
    </source>
</evidence>
<reference evidence="3" key="2">
    <citation type="submission" date="2021-04" db="EMBL/GenBank/DDBJ databases">
        <authorList>
            <person name="Gilroy R."/>
        </authorList>
    </citation>
    <scope>NUCLEOTIDE SEQUENCE</scope>
    <source>
        <strain evidence="3">A5-1222</strain>
    </source>
</reference>
<dbReference type="PANTHER" id="PTHR43181:SF1">
    <property type="entry name" value="2-C-METHYL-D-ERYTHRITOL 2,4-CYCLODIPHOSPHATE SYNTHASE, CHLOROPLASTIC"/>
    <property type="match status" value="1"/>
</dbReference>
<keyword evidence="1 3" id="KW-0456">Lyase</keyword>
<name>A0A9E2KWW3_9BACT</name>
<evidence type="ECO:0000259" key="2">
    <source>
        <dbReference type="Pfam" id="PF02542"/>
    </source>
</evidence>
<dbReference type="PANTHER" id="PTHR43181">
    <property type="entry name" value="2-C-METHYL-D-ERYTHRITOL 2,4-CYCLODIPHOSPHATE SYNTHASE, CHLOROPLASTIC"/>
    <property type="match status" value="1"/>
</dbReference>
<dbReference type="CDD" id="cd00554">
    <property type="entry name" value="MECDP_synthase"/>
    <property type="match status" value="1"/>
</dbReference>
<accession>A0A9E2KWW3</accession>
<dbReference type="EC" id="4.6.1.12" evidence="1"/>
<protein>
    <recommendedName>
        <fullName evidence="1">2-C-methyl-D-erythritol 2,4-cyclodiphosphate synthase</fullName>
        <ecNumber evidence="1">4.6.1.12</ecNumber>
    </recommendedName>
</protein>
<comment type="caution">
    <text evidence="3">The sequence shown here is derived from an EMBL/GenBank/DDBJ whole genome shotgun (WGS) entry which is preliminary data.</text>
</comment>
<dbReference type="InterPro" id="IPR036571">
    <property type="entry name" value="MECDP_synthase_sf"/>
</dbReference>
<dbReference type="InterPro" id="IPR003526">
    <property type="entry name" value="MECDP_synthase"/>
</dbReference>
<dbReference type="Proteomes" id="UP000824247">
    <property type="component" value="Unassembled WGS sequence"/>
</dbReference>
<dbReference type="NCBIfam" id="TIGR00151">
    <property type="entry name" value="ispF"/>
    <property type="match status" value="1"/>
</dbReference>
<dbReference type="EMBL" id="JAHLFM010000003">
    <property type="protein sequence ID" value="MBU3830577.1"/>
    <property type="molecule type" value="Genomic_DNA"/>
</dbReference>
<dbReference type="AlphaFoldDB" id="A0A9E2KWW3"/>
<gene>
    <name evidence="3" type="primary">ispF</name>
    <name evidence="3" type="ORF">H9897_00225</name>
</gene>
<dbReference type="Gene3D" id="3.30.1330.50">
    <property type="entry name" value="2-C-methyl-D-erythritol 2,4-cyclodiphosphate synthase"/>
    <property type="match status" value="1"/>
</dbReference>
<reference evidence="3" key="1">
    <citation type="journal article" date="2021" name="PeerJ">
        <title>Extensive microbial diversity within the chicken gut microbiome revealed by metagenomics and culture.</title>
        <authorList>
            <person name="Gilroy R."/>
            <person name="Ravi A."/>
            <person name="Getino M."/>
            <person name="Pursley I."/>
            <person name="Horton D.L."/>
            <person name="Alikhan N.F."/>
            <person name="Baker D."/>
            <person name="Gharbi K."/>
            <person name="Hall N."/>
            <person name="Watson M."/>
            <person name="Adriaenssens E.M."/>
            <person name="Foster-Nyarko E."/>
            <person name="Jarju S."/>
            <person name="Secka A."/>
            <person name="Antonio M."/>
            <person name="Oren A."/>
            <person name="Chaudhuri R.R."/>
            <person name="La Ragione R."/>
            <person name="Hildebrand F."/>
            <person name="Pallen M.J."/>
        </authorList>
    </citation>
    <scope>NUCLEOTIDE SEQUENCE</scope>
    <source>
        <strain evidence="3">A5-1222</strain>
    </source>
</reference>
<comment type="similarity">
    <text evidence="1">Belongs to the IspF family.</text>
</comment>
<dbReference type="Pfam" id="PF02542">
    <property type="entry name" value="YgbB"/>
    <property type="match status" value="1"/>
</dbReference>
<proteinExistence type="inferred from homology"/>
<dbReference type="SUPFAM" id="SSF69765">
    <property type="entry name" value="IpsF-like"/>
    <property type="match status" value="1"/>
</dbReference>
<comment type="catalytic activity">
    <reaction evidence="1">
        <text>4-CDP-2-C-methyl-D-erythritol 2-phosphate = 2-C-methyl-D-erythritol 2,4-cyclic diphosphate + CMP</text>
        <dbReference type="Rhea" id="RHEA:23864"/>
        <dbReference type="ChEBI" id="CHEBI:57919"/>
        <dbReference type="ChEBI" id="CHEBI:58483"/>
        <dbReference type="ChEBI" id="CHEBI:60377"/>
        <dbReference type="EC" id="4.6.1.12"/>
    </reaction>
</comment>
<keyword evidence="1" id="KW-0414">Isoprene biosynthesis</keyword>
<organism evidence="3 4">
    <name type="scientific">Candidatus Ureaplasma intestinipullorum</name>
    <dbReference type="NCBI Taxonomy" id="2838770"/>
    <lineage>
        <taxon>Bacteria</taxon>
        <taxon>Bacillati</taxon>
        <taxon>Mycoplasmatota</taxon>
        <taxon>Mycoplasmoidales</taxon>
        <taxon>Mycoplasmoidaceae</taxon>
        <taxon>Ureaplasma</taxon>
    </lineage>
</organism>